<sequence length="258" mass="28882">MRERLNRYWRIIATGFCFAMFGLGGLFIRLIVYPLLLLFTPDADRRKSAAQAVIHHGFRCFVGLMNFVGVISYEVRHLERLDRKGLLILANHPSLIDVVFLISFIPRADCIVKESLSRNPFTRGPIHAAGFICNSGGAQLIEDCTRSLAEGNNLIIFPEGTRTPLVGEVKLQRGAAHVAVKGKVDITPVHIHTSLPMLPKGRAWWKVPARKPHFIFEVREDIDIREFCVAAGNESLAARQVTDYLSDHLFRGPSRASA</sequence>
<feature type="transmembrane region" description="Helical" evidence="4">
    <location>
        <begin position="12"/>
        <end position="32"/>
    </location>
</feature>
<name>A0A7H0GM16_9BURK</name>
<protein>
    <submittedName>
        <fullName evidence="6">1-acyl-sn-glycerol-3-phosphate acyltransferase</fullName>
    </submittedName>
</protein>
<dbReference type="PANTHER" id="PTHR10434:SF66">
    <property type="entry name" value="PHOSPHOLIPID_GLYCEROL ACYLTRANSFERASE DOMAIN-CONTAINING PROTEIN"/>
    <property type="match status" value="1"/>
</dbReference>
<dbReference type="Proteomes" id="UP000516028">
    <property type="component" value="Chromosome"/>
</dbReference>
<dbReference type="RefSeq" id="WP_187724924.1">
    <property type="nucleotide sequence ID" value="NZ_CP060783.1"/>
</dbReference>
<dbReference type="SMART" id="SM00563">
    <property type="entry name" value="PlsC"/>
    <property type="match status" value="1"/>
</dbReference>
<keyword evidence="2 6" id="KW-0808">Transferase</keyword>
<dbReference type="PANTHER" id="PTHR10434">
    <property type="entry name" value="1-ACYL-SN-GLYCEROL-3-PHOSPHATE ACYLTRANSFERASE"/>
    <property type="match status" value="1"/>
</dbReference>
<reference evidence="6 7" key="1">
    <citation type="submission" date="2020-08" db="EMBL/GenBank/DDBJ databases">
        <title>Genome sequence of Diaphorobacter aerolatus KACC 16536T.</title>
        <authorList>
            <person name="Hyun D.-W."/>
            <person name="Bae J.-W."/>
        </authorList>
    </citation>
    <scope>NUCLEOTIDE SEQUENCE [LARGE SCALE GENOMIC DNA]</scope>
    <source>
        <strain evidence="6 7">KACC 16536</strain>
    </source>
</reference>
<feature type="transmembrane region" description="Helical" evidence="4">
    <location>
        <begin position="52"/>
        <end position="73"/>
    </location>
</feature>
<keyword evidence="4" id="KW-1133">Transmembrane helix</keyword>
<proteinExistence type="predicted"/>
<evidence type="ECO:0000256" key="1">
    <source>
        <dbReference type="ARBA" id="ARBA00005189"/>
    </source>
</evidence>
<evidence type="ECO:0000313" key="6">
    <source>
        <dbReference type="EMBL" id="QNP49332.1"/>
    </source>
</evidence>
<keyword evidence="4" id="KW-0472">Membrane</keyword>
<keyword evidence="7" id="KW-1185">Reference proteome</keyword>
<evidence type="ECO:0000256" key="3">
    <source>
        <dbReference type="ARBA" id="ARBA00023315"/>
    </source>
</evidence>
<gene>
    <name evidence="6" type="ORF">H9K75_04535</name>
</gene>
<dbReference type="GO" id="GO:0006654">
    <property type="term" value="P:phosphatidic acid biosynthetic process"/>
    <property type="evidence" value="ECO:0007669"/>
    <property type="project" value="TreeGrafter"/>
</dbReference>
<dbReference type="KEGG" id="daer:H9K75_04535"/>
<comment type="pathway">
    <text evidence="1">Lipid metabolism.</text>
</comment>
<dbReference type="SUPFAM" id="SSF69593">
    <property type="entry name" value="Glycerol-3-phosphate (1)-acyltransferase"/>
    <property type="match status" value="1"/>
</dbReference>
<feature type="domain" description="Phospholipid/glycerol acyltransferase" evidence="5">
    <location>
        <begin position="86"/>
        <end position="194"/>
    </location>
</feature>
<evidence type="ECO:0000256" key="2">
    <source>
        <dbReference type="ARBA" id="ARBA00022679"/>
    </source>
</evidence>
<evidence type="ECO:0000256" key="4">
    <source>
        <dbReference type="SAM" id="Phobius"/>
    </source>
</evidence>
<dbReference type="InterPro" id="IPR002123">
    <property type="entry name" value="Plipid/glycerol_acylTrfase"/>
</dbReference>
<organism evidence="6 7">
    <name type="scientific">Diaphorobacter aerolatus</name>
    <dbReference type="NCBI Taxonomy" id="1288495"/>
    <lineage>
        <taxon>Bacteria</taxon>
        <taxon>Pseudomonadati</taxon>
        <taxon>Pseudomonadota</taxon>
        <taxon>Betaproteobacteria</taxon>
        <taxon>Burkholderiales</taxon>
        <taxon>Comamonadaceae</taxon>
        <taxon>Diaphorobacter</taxon>
    </lineage>
</organism>
<evidence type="ECO:0000313" key="7">
    <source>
        <dbReference type="Proteomes" id="UP000516028"/>
    </source>
</evidence>
<dbReference type="GO" id="GO:0003841">
    <property type="term" value="F:1-acylglycerol-3-phosphate O-acyltransferase activity"/>
    <property type="evidence" value="ECO:0007669"/>
    <property type="project" value="TreeGrafter"/>
</dbReference>
<keyword evidence="4" id="KW-0812">Transmembrane</keyword>
<evidence type="ECO:0000259" key="5">
    <source>
        <dbReference type="SMART" id="SM00563"/>
    </source>
</evidence>
<dbReference type="CDD" id="cd07989">
    <property type="entry name" value="LPLAT_AGPAT-like"/>
    <property type="match status" value="1"/>
</dbReference>
<dbReference type="EMBL" id="CP060783">
    <property type="protein sequence ID" value="QNP49332.1"/>
    <property type="molecule type" value="Genomic_DNA"/>
</dbReference>
<accession>A0A7H0GM16</accession>
<keyword evidence="3 6" id="KW-0012">Acyltransferase</keyword>
<dbReference type="AlphaFoldDB" id="A0A7H0GM16"/>
<dbReference type="Pfam" id="PF01553">
    <property type="entry name" value="Acyltransferase"/>
    <property type="match status" value="1"/>
</dbReference>